<evidence type="ECO:0000256" key="3">
    <source>
        <dbReference type="ARBA" id="ARBA00022884"/>
    </source>
</evidence>
<comment type="subunit">
    <text evidence="7 9">Part of the 50S ribosomal subunit. Forms a cluster with proteins L14 and L19.</text>
</comment>
<evidence type="ECO:0000256" key="7">
    <source>
        <dbReference type="HAMAP-Rule" id="MF_01325"/>
    </source>
</evidence>
<evidence type="ECO:0000313" key="11">
    <source>
        <dbReference type="Proteomes" id="UP000031121"/>
    </source>
</evidence>
<reference evidence="11" key="1">
    <citation type="submission" date="2014-08" db="EMBL/GenBank/DDBJ databases">
        <title>Coriobacteriaceae sp. complete genome.</title>
        <authorList>
            <person name="Looft T."/>
            <person name="Bayles D.O."/>
            <person name="Stanton T.B."/>
        </authorList>
    </citation>
    <scope>NUCLEOTIDE SEQUENCE [LARGE SCALE GENOMIC DNA]</scope>
    <source>
        <strain evidence="11">68-1-3</strain>
    </source>
</reference>
<dbReference type="Pfam" id="PF00297">
    <property type="entry name" value="Ribosomal_L3"/>
    <property type="match status" value="1"/>
</dbReference>
<dbReference type="InterPro" id="IPR000597">
    <property type="entry name" value="Ribosomal_uL3"/>
</dbReference>
<dbReference type="HOGENOM" id="CLU_044142_4_1_11"/>
<evidence type="ECO:0000313" key="10">
    <source>
        <dbReference type="EMBL" id="AJC11789.1"/>
    </source>
</evidence>
<evidence type="ECO:0000256" key="8">
    <source>
        <dbReference type="RuleBase" id="RU003905"/>
    </source>
</evidence>
<dbReference type="STRING" id="1531429.JI75_03035"/>
<dbReference type="EMBL" id="CP009302">
    <property type="protein sequence ID" value="AJC11789.1"/>
    <property type="molecule type" value="Genomic_DNA"/>
</dbReference>
<evidence type="ECO:0000256" key="6">
    <source>
        <dbReference type="ARBA" id="ARBA00035243"/>
    </source>
</evidence>
<dbReference type="InterPro" id="IPR009000">
    <property type="entry name" value="Transl_B-barrel_sf"/>
</dbReference>
<evidence type="ECO:0000256" key="4">
    <source>
        <dbReference type="ARBA" id="ARBA00022980"/>
    </source>
</evidence>
<proteinExistence type="inferred from homology"/>
<evidence type="ECO:0000256" key="1">
    <source>
        <dbReference type="ARBA" id="ARBA00006540"/>
    </source>
</evidence>
<keyword evidence="3 7" id="KW-0694">RNA-binding</keyword>
<dbReference type="HAMAP" id="MF_01325_B">
    <property type="entry name" value="Ribosomal_uL3_B"/>
    <property type="match status" value="1"/>
</dbReference>
<dbReference type="AlphaFoldDB" id="A0A0A8B344"/>
<dbReference type="Gene3D" id="3.30.160.810">
    <property type="match status" value="1"/>
</dbReference>
<dbReference type="GO" id="GO:0022625">
    <property type="term" value="C:cytosolic large ribosomal subunit"/>
    <property type="evidence" value="ECO:0007669"/>
    <property type="project" value="TreeGrafter"/>
</dbReference>
<keyword evidence="4 7" id="KW-0689">Ribosomal protein</keyword>
<keyword evidence="11" id="KW-1185">Reference proteome</keyword>
<dbReference type="InterPro" id="IPR019926">
    <property type="entry name" value="Ribosomal_uL3_CS"/>
</dbReference>
<dbReference type="Proteomes" id="UP000031121">
    <property type="component" value="Chromosome"/>
</dbReference>
<dbReference type="FunFam" id="3.30.160.810:FF:000001">
    <property type="entry name" value="50S ribosomal protein L3"/>
    <property type="match status" value="1"/>
</dbReference>
<comment type="function">
    <text evidence="7 9">One of the primary rRNA binding proteins, it binds directly near the 3'-end of the 23S rRNA, where it nucleates assembly of the 50S subunit.</text>
</comment>
<dbReference type="FunFam" id="2.40.30.10:FF:000004">
    <property type="entry name" value="50S ribosomal protein L3"/>
    <property type="match status" value="1"/>
</dbReference>
<organism evidence="10 11">
    <name type="scientific">Berryella intestinalis</name>
    <dbReference type="NCBI Taxonomy" id="1531429"/>
    <lineage>
        <taxon>Bacteria</taxon>
        <taxon>Bacillati</taxon>
        <taxon>Actinomycetota</taxon>
        <taxon>Coriobacteriia</taxon>
        <taxon>Eggerthellales</taxon>
        <taxon>Eggerthellaceae</taxon>
        <taxon>Berryella</taxon>
    </lineage>
</organism>
<dbReference type="PANTHER" id="PTHR11229:SF16">
    <property type="entry name" value="LARGE RIBOSOMAL SUBUNIT PROTEIN UL3C"/>
    <property type="match status" value="1"/>
</dbReference>
<protein>
    <recommendedName>
        <fullName evidence="6 7">Large ribosomal subunit protein uL3</fullName>
    </recommendedName>
</protein>
<evidence type="ECO:0000256" key="5">
    <source>
        <dbReference type="ARBA" id="ARBA00023274"/>
    </source>
</evidence>
<reference evidence="10 11" key="2">
    <citation type="journal article" date="2015" name="Genome Announc.">
        <title>Complete Genome Sequence of Coriobacteriaceae Strain 68-1-3, a Novel Mucus-Degrading Isolate from the Swine Intestinal Tract.</title>
        <authorList>
            <person name="Looft T."/>
            <person name="Bayles D.O."/>
            <person name="Alt D.P."/>
            <person name="Stanton T.B."/>
        </authorList>
    </citation>
    <scope>NUCLEOTIDE SEQUENCE [LARGE SCALE GENOMIC DNA]</scope>
    <source>
        <strain evidence="10 11">68-1-3</strain>
    </source>
</reference>
<dbReference type="GO" id="GO:0019843">
    <property type="term" value="F:rRNA binding"/>
    <property type="evidence" value="ECO:0007669"/>
    <property type="project" value="UniProtKB-UniRule"/>
</dbReference>
<dbReference type="GO" id="GO:0006412">
    <property type="term" value="P:translation"/>
    <property type="evidence" value="ECO:0007669"/>
    <property type="project" value="UniProtKB-UniRule"/>
</dbReference>
<keyword evidence="2 7" id="KW-0699">rRNA-binding</keyword>
<evidence type="ECO:0000256" key="9">
    <source>
        <dbReference type="RuleBase" id="RU003906"/>
    </source>
</evidence>
<dbReference type="PROSITE" id="PS00474">
    <property type="entry name" value="RIBOSOMAL_L3"/>
    <property type="match status" value="1"/>
</dbReference>
<gene>
    <name evidence="7" type="primary">rplC</name>
    <name evidence="10" type="ORF">JI75_03035</name>
</gene>
<dbReference type="SUPFAM" id="SSF50447">
    <property type="entry name" value="Translation proteins"/>
    <property type="match status" value="1"/>
</dbReference>
<dbReference type="PANTHER" id="PTHR11229">
    <property type="entry name" value="50S RIBOSOMAL PROTEIN L3"/>
    <property type="match status" value="1"/>
</dbReference>
<dbReference type="InterPro" id="IPR019927">
    <property type="entry name" value="Ribosomal_uL3_bac/org-type"/>
</dbReference>
<dbReference type="NCBIfam" id="TIGR03625">
    <property type="entry name" value="L3_bact"/>
    <property type="match status" value="1"/>
</dbReference>
<name>A0A0A8B344_9ACTN</name>
<dbReference type="GO" id="GO:0003735">
    <property type="term" value="F:structural constituent of ribosome"/>
    <property type="evidence" value="ECO:0007669"/>
    <property type="project" value="UniProtKB-UniRule"/>
</dbReference>
<dbReference type="KEGG" id="cbac:JI75_03035"/>
<evidence type="ECO:0000256" key="2">
    <source>
        <dbReference type="ARBA" id="ARBA00022730"/>
    </source>
</evidence>
<dbReference type="OrthoDB" id="9806135at2"/>
<keyword evidence="5 7" id="KW-0687">Ribonucleoprotein</keyword>
<dbReference type="Gene3D" id="2.40.30.10">
    <property type="entry name" value="Translation factors"/>
    <property type="match status" value="1"/>
</dbReference>
<accession>A0A0A8B344</accession>
<comment type="similarity">
    <text evidence="1 7 8">Belongs to the universal ribosomal protein uL3 family.</text>
</comment>
<dbReference type="RefSeq" id="WP_039688625.1">
    <property type="nucleotide sequence ID" value="NZ_CP009302.1"/>
</dbReference>
<sequence>MINAIYGKKVGMTQLFNENDEVVAVTVIKAEPNTVCQVKTVATDGYDAVQLGFGDIKPQKVNRPMGGHFTKQGVDARRYLREVRVEDGSAHANGEQVTVGNFAEVKKVDVTGTSKGKGFAGVMKRHGFAGGPGGHGAHFHRAPGSIGQCATPSRVLKGVRLPGHMGCDTVTVKNLEVVRIDEESNLILVKGAVPGGKNGIVRVRMA</sequence>